<reference evidence="1 2" key="1">
    <citation type="submission" date="2013-11" db="EMBL/GenBank/DDBJ databases">
        <authorList>
            <person name="Awa H."/>
            <person name="Bernal J.T."/>
            <person name="Coelho R.E."/>
            <person name="Culpepper S.C."/>
            <person name="Devaraju V.S."/>
            <person name="Higgins R.T."/>
            <person name="Husein A.J."/>
            <person name="Johnston E.M."/>
            <person name="Jung J.A."/>
            <person name="Kanani-Hendijani T.A."/>
            <person name="Knapp R.E."/>
            <person name="Lepiocha N."/>
            <person name="McCarter A.J."/>
            <person name="Merlau P.R."/>
            <person name="Monfared M.S."/>
            <person name="Olney H.P."/>
            <person name="Pineda M.R."/>
            <person name="Pizzini S.E."/>
            <person name="Roberson D.J."/>
            <person name="Rodriguez J."/>
            <person name="Simpson N.A."/>
            <person name="Stevens S.C."/>
            <person name="Stroub-Tahmassi C.A."/>
            <person name="Syed N."/>
            <person name="Torres S.E."/>
            <person name="Townsend C.W."/>
            <person name="White X.E."/>
            <person name="Willette C.E."/>
            <person name="Deming K.E."/>
            <person name="Simon S.E."/>
            <person name="Benjamin R.C."/>
            <person name="Hughes L.E."/>
            <person name="Hale R.H."/>
            <person name="Lamson-Kim T."/>
            <person name="Visi D.H."/>
            <person name="Allen M.S."/>
            <person name="Bradley K.W."/>
            <person name="Clarke D.Q."/>
            <person name="Lewis M.F."/>
            <person name="Barker L.P."/>
            <person name="Bailey C."/>
            <person name="Asai D.J."/>
            <person name="Garber M.L."/>
            <person name="Bowman C.A."/>
            <person name="Russell D.A."/>
            <person name="Pope W.H."/>
            <person name="Jacobs-Sera D."/>
            <person name="Hendrix R.W."/>
            <person name="Hatfull G.F."/>
        </authorList>
    </citation>
    <scope>NUCLEOTIDE SEQUENCE [LARGE SCALE GENOMIC DNA]</scope>
</reference>
<gene>
    <name evidence="1" type="primary">88</name>
    <name evidence="1" type="ORF">PBI_EAGLEEYE_88</name>
</gene>
<dbReference type="GO" id="GO:0032259">
    <property type="term" value="P:methylation"/>
    <property type="evidence" value="ECO:0007669"/>
    <property type="project" value="UniProtKB-KW"/>
</dbReference>
<dbReference type="GeneID" id="18502850"/>
<organism evidence="1 2">
    <name type="scientific">Mycobacterium phage EagleEye</name>
    <dbReference type="NCBI Taxonomy" id="1429759"/>
    <lineage>
        <taxon>Viruses</taxon>
        <taxon>Duplodnaviria</taxon>
        <taxon>Heunggongvirae</taxon>
        <taxon>Uroviricota</taxon>
        <taxon>Caudoviricetes</taxon>
        <taxon>Eagleeyevirus</taxon>
        <taxon>Eagleeyevirus eagleeye</taxon>
    </lineage>
</organism>
<accession>W0LIY9</accession>
<name>W0LIY9_9CAUD</name>
<keyword evidence="1" id="KW-0489">Methyltransferase</keyword>
<sequence length="145" mass="15490">MDLPTAVLKLLPTPEAKSSTAGPDFARASRRGSGGDDLVTVMAKIDRGMIDGSEYSAAIKRWEAIAGPAPHPIEINDNGKPRLAAAFSEWMLGWPEGWVTDMVIETGPGRRAPEGFISRTEALRMVGNGVCSRQAEQALLDLLSA</sequence>
<dbReference type="OrthoDB" id="9274at10239"/>
<dbReference type="Proteomes" id="UP000019119">
    <property type="component" value="Segment"/>
</dbReference>
<dbReference type="REBASE" id="77379">
    <property type="entry name" value="M.MphEEORF88P"/>
</dbReference>
<dbReference type="GO" id="GO:0008168">
    <property type="term" value="F:methyltransferase activity"/>
    <property type="evidence" value="ECO:0007669"/>
    <property type="project" value="UniProtKB-KW"/>
</dbReference>
<dbReference type="EMBL" id="KF861510">
    <property type="protein sequence ID" value="AHG23868.1"/>
    <property type="molecule type" value="Genomic_DNA"/>
</dbReference>
<keyword evidence="1" id="KW-0808">Transferase</keyword>
<protein>
    <submittedName>
        <fullName evidence="1">DNA methylase</fullName>
    </submittedName>
</protein>
<evidence type="ECO:0000313" key="1">
    <source>
        <dbReference type="EMBL" id="AHG23868.1"/>
    </source>
</evidence>
<keyword evidence="2" id="KW-1185">Reference proteome</keyword>
<dbReference type="KEGG" id="vg:18502850"/>
<proteinExistence type="predicted"/>
<dbReference type="RefSeq" id="YP_009005830.1">
    <property type="nucleotide sequence ID" value="NC_023564.1"/>
</dbReference>
<evidence type="ECO:0000313" key="2">
    <source>
        <dbReference type="Proteomes" id="UP000019119"/>
    </source>
</evidence>